<comment type="caution">
    <text evidence="2">The sequence shown here is derived from an EMBL/GenBank/DDBJ whole genome shotgun (WGS) entry which is preliminary data.</text>
</comment>
<dbReference type="SUPFAM" id="SSF53098">
    <property type="entry name" value="Ribonuclease H-like"/>
    <property type="match status" value="1"/>
</dbReference>
<evidence type="ECO:0000313" key="2">
    <source>
        <dbReference type="EMBL" id="MBE4747166.1"/>
    </source>
</evidence>
<organism evidence="2 3">
    <name type="scientific">Corallococcus soli</name>
    <dbReference type="NCBI Taxonomy" id="2710757"/>
    <lineage>
        <taxon>Bacteria</taxon>
        <taxon>Pseudomonadati</taxon>
        <taxon>Myxococcota</taxon>
        <taxon>Myxococcia</taxon>
        <taxon>Myxococcales</taxon>
        <taxon>Cystobacterineae</taxon>
        <taxon>Myxococcaceae</taxon>
        <taxon>Corallococcus</taxon>
    </lineage>
</organism>
<dbReference type="Pfam" id="PF13358">
    <property type="entry name" value="DDE_3"/>
    <property type="match status" value="1"/>
</dbReference>
<dbReference type="Gene3D" id="3.30.420.10">
    <property type="entry name" value="Ribonuclease H-like superfamily/Ribonuclease H"/>
    <property type="match status" value="1"/>
</dbReference>
<sequence length="169" mass="19836">MARHMWRMRGQRLLIATPGSNVRIAVCGAYRWPAGPFLFAQRDKSVVTLFLELLKQLRQRARRTRRRLVLVLDNGSVFTSRAALRAIQEARDWLTVRWLPKYSSEQLNPIENVWGHLKDDYFSRMLTPVHADFQRTREDFRSAVGSFLRSLQRSGALRRVLRPLRAKHP</sequence>
<name>A0ABR9PGX0_9BACT</name>
<evidence type="ECO:0000259" key="1">
    <source>
        <dbReference type="Pfam" id="PF13358"/>
    </source>
</evidence>
<evidence type="ECO:0000313" key="3">
    <source>
        <dbReference type="Proteomes" id="UP001516472"/>
    </source>
</evidence>
<keyword evidence="3" id="KW-1185">Reference proteome</keyword>
<dbReference type="Proteomes" id="UP001516472">
    <property type="component" value="Unassembled WGS sequence"/>
</dbReference>
<protein>
    <recommendedName>
        <fullName evidence="1">Tc1-like transposase DDE domain-containing protein</fullName>
    </recommendedName>
</protein>
<dbReference type="InterPro" id="IPR036397">
    <property type="entry name" value="RNaseH_sf"/>
</dbReference>
<dbReference type="EMBL" id="JAAIYO010000001">
    <property type="protein sequence ID" value="MBE4747166.1"/>
    <property type="molecule type" value="Genomic_DNA"/>
</dbReference>
<dbReference type="InterPro" id="IPR038717">
    <property type="entry name" value="Tc1-like_DDE_dom"/>
</dbReference>
<proteinExistence type="predicted"/>
<feature type="domain" description="Tc1-like transposase DDE" evidence="1">
    <location>
        <begin position="3"/>
        <end position="124"/>
    </location>
</feature>
<dbReference type="InterPro" id="IPR012337">
    <property type="entry name" value="RNaseH-like_sf"/>
</dbReference>
<reference evidence="2 3" key="1">
    <citation type="submission" date="2020-02" db="EMBL/GenBank/DDBJ databases">
        <authorList>
            <person name="Babadi Z.K."/>
            <person name="Risdian C."/>
            <person name="Ebrahimipour G.H."/>
            <person name="Wink J."/>
        </authorList>
    </citation>
    <scope>NUCLEOTIDE SEQUENCE [LARGE SCALE GENOMIC DNA]</scope>
    <source>
        <strain evidence="2 3">ZKHCc1 1396</strain>
    </source>
</reference>
<gene>
    <name evidence="2" type="ORF">G4177_03125</name>
</gene>
<accession>A0ABR9PGX0</accession>